<evidence type="ECO:0000256" key="4">
    <source>
        <dbReference type="ARBA" id="ARBA00022843"/>
    </source>
</evidence>
<evidence type="ECO:0000256" key="5">
    <source>
        <dbReference type="ARBA" id="ARBA00022990"/>
    </source>
</evidence>
<evidence type="ECO:0000313" key="13">
    <source>
        <dbReference type="Proteomes" id="UP001364617"/>
    </source>
</evidence>
<dbReference type="Gene3D" id="3.40.50.790">
    <property type="match status" value="1"/>
</dbReference>
<evidence type="ECO:0000256" key="8">
    <source>
        <dbReference type="ARBA" id="ARBA00054167"/>
    </source>
</evidence>
<evidence type="ECO:0000256" key="10">
    <source>
        <dbReference type="ARBA" id="ARBA00070787"/>
    </source>
</evidence>
<reference evidence="12 13" key="1">
    <citation type="submission" date="2024-02" db="EMBL/GenBank/DDBJ databases">
        <title>Chromosome-level genome assembly of the Eurasian Minnow (Phoxinus phoxinus).</title>
        <authorList>
            <person name="Oriowo T.O."/>
            <person name="Martin S."/>
            <person name="Stange M."/>
            <person name="Chrysostomakis Y."/>
            <person name="Brown T."/>
            <person name="Winkler S."/>
            <person name="Kukowka S."/>
            <person name="Myers E.W."/>
            <person name="Bohne A."/>
        </authorList>
    </citation>
    <scope>NUCLEOTIDE SEQUENCE [LARGE SCALE GENOMIC DNA]</scope>
    <source>
        <strain evidence="12">ZFMK-TIS-60720</strain>
        <tissue evidence="12">Whole Organism</tissue>
    </source>
</reference>
<keyword evidence="4" id="KW-0832">Ubl conjugation</keyword>
<dbReference type="GO" id="GO:0003723">
    <property type="term" value="F:RNA binding"/>
    <property type="evidence" value="ECO:0007669"/>
    <property type="project" value="InterPro"/>
</dbReference>
<evidence type="ECO:0000256" key="1">
    <source>
        <dbReference type="ARBA" id="ARBA00004604"/>
    </source>
</evidence>
<keyword evidence="3" id="KW-0597">Phosphoprotein</keyword>
<proteinExistence type="inferred from homology"/>
<keyword evidence="13" id="KW-1185">Reference proteome</keyword>
<evidence type="ECO:0000313" key="12">
    <source>
        <dbReference type="EMBL" id="KAK7134597.1"/>
    </source>
</evidence>
<keyword evidence="7" id="KW-0539">Nucleus</keyword>
<dbReference type="CDD" id="cd00403">
    <property type="entry name" value="Ribosomal_L1"/>
    <property type="match status" value="1"/>
</dbReference>
<dbReference type="AlphaFoldDB" id="A0AAN9CGY1"/>
<dbReference type="SUPFAM" id="SSF56808">
    <property type="entry name" value="Ribosomal protein L1"/>
    <property type="match status" value="1"/>
</dbReference>
<dbReference type="Pfam" id="PF00687">
    <property type="entry name" value="Ribosomal_L1"/>
    <property type="match status" value="1"/>
</dbReference>
<dbReference type="GO" id="GO:0005730">
    <property type="term" value="C:nucleolus"/>
    <property type="evidence" value="ECO:0007669"/>
    <property type="project" value="UniProtKB-SubCell"/>
</dbReference>
<feature type="compositionally biased region" description="Basic residues" evidence="11">
    <location>
        <begin position="272"/>
        <end position="286"/>
    </location>
</feature>
<comment type="subcellular location">
    <subcellularLocation>
        <location evidence="1">Nucleus</location>
        <location evidence="1">Nucleolus</location>
    </subcellularLocation>
</comment>
<dbReference type="InterPro" id="IPR023674">
    <property type="entry name" value="Ribosomal_uL1-like"/>
</dbReference>
<dbReference type="EMBL" id="JAYKXH010000019">
    <property type="protein sequence ID" value="KAK7134597.1"/>
    <property type="molecule type" value="Genomic_DNA"/>
</dbReference>
<dbReference type="Proteomes" id="UP001364617">
    <property type="component" value="Unassembled WGS sequence"/>
</dbReference>
<evidence type="ECO:0000256" key="2">
    <source>
        <dbReference type="ARBA" id="ARBA00022499"/>
    </source>
</evidence>
<dbReference type="Gene3D" id="3.30.190.20">
    <property type="match status" value="1"/>
</dbReference>
<feature type="compositionally biased region" description="Basic residues" evidence="11">
    <location>
        <begin position="330"/>
        <end position="371"/>
    </location>
</feature>
<keyword evidence="6" id="KW-0175">Coiled coil</keyword>
<dbReference type="PANTHER" id="PTHR23105">
    <property type="entry name" value="RIBOSOMAL PROTEIN L7AE FAMILY MEMBER"/>
    <property type="match status" value="1"/>
</dbReference>
<dbReference type="FunFam" id="3.40.50.790:FF:000004">
    <property type="entry name" value="Ribosomal L1 domain-containing 1-like 1"/>
    <property type="match status" value="1"/>
</dbReference>
<comment type="function">
    <text evidence="8">Regulates cellular senescence through inhibition of PTEN translation. Acts as a pro-apoptotic regulator in response to DNA damage.</text>
</comment>
<comment type="caution">
    <text evidence="12">The sequence shown here is derived from an EMBL/GenBank/DDBJ whole genome shotgun (WGS) entry which is preliminary data.</text>
</comment>
<name>A0AAN9CGY1_9TELE</name>
<keyword evidence="2" id="KW-1017">Isopeptide bond</keyword>
<evidence type="ECO:0000256" key="7">
    <source>
        <dbReference type="ARBA" id="ARBA00023242"/>
    </source>
</evidence>
<dbReference type="InterPro" id="IPR050257">
    <property type="entry name" value="eL8/uL1-like"/>
</dbReference>
<keyword evidence="5" id="KW-0007">Acetylation</keyword>
<dbReference type="InterPro" id="IPR028364">
    <property type="entry name" value="Ribosomal_uL1/biogenesis"/>
</dbReference>
<gene>
    <name evidence="12" type="ORF">R3I93_017886</name>
</gene>
<comment type="similarity">
    <text evidence="9">Belongs to the universal ribosomal protein uL1 family. Highly divergent.</text>
</comment>
<dbReference type="InterPro" id="IPR016095">
    <property type="entry name" value="Ribosomal_uL1_3-a/b-sand"/>
</dbReference>
<evidence type="ECO:0000256" key="3">
    <source>
        <dbReference type="ARBA" id="ARBA00022553"/>
    </source>
</evidence>
<evidence type="ECO:0000256" key="9">
    <source>
        <dbReference type="ARBA" id="ARBA00061550"/>
    </source>
</evidence>
<protein>
    <recommendedName>
        <fullName evidence="10">Ribosomal L1 domain-containing protein 1</fullName>
    </recommendedName>
</protein>
<sequence>MRMRPVLPLHTCRMESPRDELALDRTQVKKAAQALQAYIKSSSSSQKLFQNEGQAVFLLFTHWKIPKKEQTIRIPLPHGVRKETGDVCLFTRDEPNMTSEQTERFYKKLLTERGFKNVIEVIPFKVLKTEYKPFEAKRRLLGNFDLFLADARIRRRLPSHIGKHFYERKKAPLSVDLESKNLARNMELLIQGTTLCISNKGSCCMARVAHSNMTADEIVENVTMAVSTISTKSATTGRNIKIIHLKSQNSVALPIYTSDLSHLAVVEEAQKKAHPTKGAQKRKRENKKNEVSEPITKETEKDEDCEEEIPQLVPIETPTKKPKREVISKKGLKKAPKPASKGLKKTVKDKKLAKKTTKVTGHVLRRKAKTN</sequence>
<accession>A0AAN9CGY1</accession>
<evidence type="ECO:0000256" key="6">
    <source>
        <dbReference type="ARBA" id="ARBA00023054"/>
    </source>
</evidence>
<feature type="compositionally biased region" description="Basic and acidic residues" evidence="11">
    <location>
        <begin position="287"/>
        <end position="300"/>
    </location>
</feature>
<evidence type="ECO:0000256" key="11">
    <source>
        <dbReference type="SAM" id="MobiDB-lite"/>
    </source>
</evidence>
<feature type="region of interest" description="Disordered" evidence="11">
    <location>
        <begin position="270"/>
        <end position="371"/>
    </location>
</feature>
<organism evidence="12 13">
    <name type="scientific">Phoxinus phoxinus</name>
    <name type="common">Eurasian minnow</name>
    <dbReference type="NCBI Taxonomy" id="58324"/>
    <lineage>
        <taxon>Eukaryota</taxon>
        <taxon>Metazoa</taxon>
        <taxon>Chordata</taxon>
        <taxon>Craniata</taxon>
        <taxon>Vertebrata</taxon>
        <taxon>Euteleostomi</taxon>
        <taxon>Actinopterygii</taxon>
        <taxon>Neopterygii</taxon>
        <taxon>Teleostei</taxon>
        <taxon>Ostariophysi</taxon>
        <taxon>Cypriniformes</taxon>
        <taxon>Leuciscidae</taxon>
        <taxon>Phoxininae</taxon>
        <taxon>Phoxinus</taxon>
    </lineage>
</organism>